<dbReference type="Proteomes" id="UP000016570">
    <property type="component" value="Unassembled WGS sequence"/>
</dbReference>
<comment type="caution">
    <text evidence="1">The sequence shown here is derived from an EMBL/GenBank/DDBJ whole genome shotgun (WGS) entry which is preliminary data.</text>
</comment>
<dbReference type="EMBL" id="BATJ01000019">
    <property type="protein sequence ID" value="GAD68764.1"/>
    <property type="molecule type" value="Genomic_DNA"/>
</dbReference>
<dbReference type="AlphaFoldDB" id="U3BGG1"/>
<accession>U3BGG1</accession>
<name>U3BGG1_VIBPR</name>
<reference evidence="1 2" key="1">
    <citation type="submission" date="2013-09" db="EMBL/GenBank/DDBJ databases">
        <title>Whole genome shotgun sequence of Vibrio proteolyticus NBRC 13287.</title>
        <authorList>
            <person name="Isaki S."/>
            <person name="Hosoyama A."/>
            <person name="Numata M."/>
            <person name="Hashimoto M."/>
            <person name="Hosoyama Y."/>
            <person name="Tsuchikane K."/>
            <person name="Noguchi M."/>
            <person name="Hirakata S."/>
            <person name="Ichikawa N."/>
            <person name="Ohji S."/>
            <person name="Yamazoe A."/>
            <person name="Fujita N."/>
        </authorList>
    </citation>
    <scope>NUCLEOTIDE SEQUENCE [LARGE SCALE GENOMIC DNA]</scope>
    <source>
        <strain evidence="1 2">NBRC 13287</strain>
    </source>
</reference>
<organism evidence="1 2">
    <name type="scientific">Vibrio proteolyticus NBRC 13287</name>
    <dbReference type="NCBI Taxonomy" id="1219065"/>
    <lineage>
        <taxon>Bacteria</taxon>
        <taxon>Pseudomonadati</taxon>
        <taxon>Pseudomonadota</taxon>
        <taxon>Gammaproteobacteria</taxon>
        <taxon>Vibrionales</taxon>
        <taxon>Vibrionaceae</taxon>
        <taxon>Vibrio</taxon>
    </lineage>
</organism>
<proteinExistence type="predicted"/>
<evidence type="ECO:0000313" key="2">
    <source>
        <dbReference type="Proteomes" id="UP000016570"/>
    </source>
</evidence>
<evidence type="ECO:0000313" key="1">
    <source>
        <dbReference type="EMBL" id="GAD68764.1"/>
    </source>
</evidence>
<keyword evidence="2" id="KW-1185">Reference proteome</keyword>
<sequence>MIKIEVCSEAWFFKARLRNNADRHGAEEKFNAKYAVNQNTFGQLTFIVMPLDHAFVTNPQVLVHTASNKLCRFNCPAR</sequence>
<protein>
    <submittedName>
        <fullName evidence="1">Uncharacterized protein</fullName>
    </submittedName>
</protein>
<gene>
    <name evidence="1" type="ORF">VPR01S_19_00460</name>
</gene>